<evidence type="ECO:0000256" key="1">
    <source>
        <dbReference type="SAM" id="MobiDB-lite"/>
    </source>
</evidence>
<name>A0A9P1M6B8_9DINO</name>
<feature type="region of interest" description="Disordered" evidence="1">
    <location>
        <begin position="138"/>
        <end position="159"/>
    </location>
</feature>
<gene>
    <name evidence="2" type="ORF">C1SCF055_LOCUS45074</name>
</gene>
<evidence type="ECO:0000313" key="5">
    <source>
        <dbReference type="Proteomes" id="UP001152797"/>
    </source>
</evidence>
<dbReference type="Proteomes" id="UP001152797">
    <property type="component" value="Unassembled WGS sequence"/>
</dbReference>
<proteinExistence type="predicted"/>
<dbReference type="EMBL" id="CAMXCT020006825">
    <property type="protein sequence ID" value="CAL1174053.1"/>
    <property type="molecule type" value="Genomic_DNA"/>
</dbReference>
<sequence length="220" mass="24075">MTPIFPQEIMDVDRYKRPGVMSPVKLHRSSAKMAVVTSGLTSYDRIDCDGMINSASAQSDASQWQQLDFMAPVEGLGAINWQDWFVYKNFFRGSSLDVAGTLALPSCELVKNCVWSHPRRVVMSFQKDPIEAYIREDETHDGSQTDSSGSSGAVKITGGGSRPEFVAECRTLKDILASQGLGRPKLVDFLSVDAEAAEAGHGNATPGRVGELLDNLRIYR</sequence>
<keyword evidence="5" id="KW-1185">Reference proteome</keyword>
<dbReference type="EMBL" id="CAMXCT010006825">
    <property type="protein sequence ID" value="CAI4020678.1"/>
    <property type="molecule type" value="Genomic_DNA"/>
</dbReference>
<keyword evidence="4" id="KW-0489">Methyltransferase</keyword>
<reference evidence="2" key="1">
    <citation type="submission" date="2022-10" db="EMBL/GenBank/DDBJ databases">
        <authorList>
            <person name="Chen Y."/>
            <person name="Dougan E. K."/>
            <person name="Chan C."/>
            <person name="Rhodes N."/>
            <person name="Thang M."/>
        </authorList>
    </citation>
    <scope>NUCLEOTIDE SEQUENCE</scope>
</reference>
<evidence type="ECO:0000313" key="2">
    <source>
        <dbReference type="EMBL" id="CAI4020678.1"/>
    </source>
</evidence>
<evidence type="ECO:0000313" key="4">
    <source>
        <dbReference type="EMBL" id="CAL4807990.1"/>
    </source>
</evidence>
<protein>
    <submittedName>
        <fullName evidence="4">Methyltransferase FkbM domain-containing protein</fullName>
    </submittedName>
</protein>
<evidence type="ECO:0000313" key="3">
    <source>
        <dbReference type="EMBL" id="CAL1174053.1"/>
    </source>
</evidence>
<dbReference type="GO" id="GO:0008168">
    <property type="term" value="F:methyltransferase activity"/>
    <property type="evidence" value="ECO:0007669"/>
    <property type="project" value="UniProtKB-KW"/>
</dbReference>
<reference evidence="3" key="2">
    <citation type="submission" date="2024-04" db="EMBL/GenBank/DDBJ databases">
        <authorList>
            <person name="Chen Y."/>
            <person name="Shah S."/>
            <person name="Dougan E. K."/>
            <person name="Thang M."/>
            <person name="Chan C."/>
        </authorList>
    </citation>
    <scope>NUCLEOTIDE SEQUENCE [LARGE SCALE GENOMIC DNA]</scope>
</reference>
<organism evidence="2">
    <name type="scientific">Cladocopium goreaui</name>
    <dbReference type="NCBI Taxonomy" id="2562237"/>
    <lineage>
        <taxon>Eukaryota</taxon>
        <taxon>Sar</taxon>
        <taxon>Alveolata</taxon>
        <taxon>Dinophyceae</taxon>
        <taxon>Suessiales</taxon>
        <taxon>Symbiodiniaceae</taxon>
        <taxon>Cladocopium</taxon>
    </lineage>
</organism>
<comment type="caution">
    <text evidence="2">The sequence shown here is derived from an EMBL/GenBank/DDBJ whole genome shotgun (WGS) entry which is preliminary data.</text>
</comment>
<dbReference type="EMBL" id="CAMXCT030006825">
    <property type="protein sequence ID" value="CAL4807990.1"/>
    <property type="molecule type" value="Genomic_DNA"/>
</dbReference>
<dbReference type="AlphaFoldDB" id="A0A9P1M6B8"/>
<keyword evidence="4" id="KW-0808">Transferase</keyword>
<accession>A0A9P1M6B8</accession>
<dbReference type="GO" id="GO:0032259">
    <property type="term" value="P:methylation"/>
    <property type="evidence" value="ECO:0007669"/>
    <property type="project" value="UniProtKB-KW"/>
</dbReference>